<feature type="chain" id="PRO_5009193545" description="Antifreeze protein" evidence="3">
    <location>
        <begin position="21"/>
        <end position="255"/>
    </location>
</feature>
<keyword evidence="5" id="KW-1185">Reference proteome</keyword>
<evidence type="ECO:0000256" key="1">
    <source>
        <dbReference type="ARBA" id="ARBA00005445"/>
    </source>
</evidence>
<evidence type="ECO:0008006" key="6">
    <source>
        <dbReference type="Google" id="ProtNLM"/>
    </source>
</evidence>
<dbReference type="InterPro" id="IPR021884">
    <property type="entry name" value="Ice-bd_prot"/>
</dbReference>
<dbReference type="Pfam" id="PF11999">
    <property type="entry name" value="Ice_binding"/>
    <property type="match status" value="1"/>
</dbReference>
<dbReference type="AlphaFoldDB" id="A0A1E7FU25"/>
<keyword evidence="2 3" id="KW-0732">Signal</keyword>
<dbReference type="InParanoid" id="A0A1E7FU25"/>
<evidence type="ECO:0000313" key="4">
    <source>
        <dbReference type="EMBL" id="OEU21661.1"/>
    </source>
</evidence>
<evidence type="ECO:0000313" key="5">
    <source>
        <dbReference type="Proteomes" id="UP000095751"/>
    </source>
</evidence>
<gene>
    <name evidence="4" type="ORF">FRACYDRAFT_224001</name>
</gene>
<dbReference type="OrthoDB" id="10264374at2759"/>
<dbReference type="EMBL" id="KV784354">
    <property type="protein sequence ID" value="OEU21661.1"/>
    <property type="molecule type" value="Genomic_DNA"/>
</dbReference>
<evidence type="ECO:0000256" key="3">
    <source>
        <dbReference type="SAM" id="SignalP"/>
    </source>
</evidence>
<protein>
    <recommendedName>
        <fullName evidence="6">Antifreeze protein</fullName>
    </recommendedName>
</protein>
<accession>A0A1E7FU25</accession>
<dbReference type="Proteomes" id="UP000095751">
    <property type="component" value="Unassembled WGS sequence"/>
</dbReference>
<name>A0A1E7FU25_9STRA</name>
<proteinExistence type="inferred from homology"/>
<organism evidence="4 5">
    <name type="scientific">Fragilariopsis cylindrus CCMP1102</name>
    <dbReference type="NCBI Taxonomy" id="635003"/>
    <lineage>
        <taxon>Eukaryota</taxon>
        <taxon>Sar</taxon>
        <taxon>Stramenopiles</taxon>
        <taxon>Ochrophyta</taxon>
        <taxon>Bacillariophyta</taxon>
        <taxon>Bacillariophyceae</taxon>
        <taxon>Bacillariophycidae</taxon>
        <taxon>Bacillariales</taxon>
        <taxon>Bacillariaceae</taxon>
        <taxon>Fragilariopsis</taxon>
    </lineage>
</organism>
<reference evidence="4 5" key="1">
    <citation type="submission" date="2016-09" db="EMBL/GenBank/DDBJ databases">
        <title>Extensive genetic diversity and differential bi-allelic expression allows diatom success in the polar Southern Ocean.</title>
        <authorList>
            <consortium name="DOE Joint Genome Institute"/>
            <person name="Mock T."/>
            <person name="Otillar R.P."/>
            <person name="Strauss J."/>
            <person name="Dupont C."/>
            <person name="Frickenhaus S."/>
            <person name="Maumus F."/>
            <person name="Mcmullan M."/>
            <person name="Sanges R."/>
            <person name="Schmutz J."/>
            <person name="Toseland A."/>
            <person name="Valas R."/>
            <person name="Veluchamy A."/>
            <person name="Ward B.J."/>
            <person name="Allen A."/>
            <person name="Barry K."/>
            <person name="Falciatore A."/>
            <person name="Ferrante M."/>
            <person name="Fortunato A.E."/>
            <person name="Gloeckner G."/>
            <person name="Gruber A."/>
            <person name="Hipkin R."/>
            <person name="Janech M."/>
            <person name="Kroth P."/>
            <person name="Leese F."/>
            <person name="Lindquist E."/>
            <person name="Lyon B.R."/>
            <person name="Martin J."/>
            <person name="Mayer C."/>
            <person name="Parker M."/>
            <person name="Quesneville H."/>
            <person name="Raymond J."/>
            <person name="Uhlig C."/>
            <person name="Valentin K.U."/>
            <person name="Worden A.Z."/>
            <person name="Armbrust E.V."/>
            <person name="Bowler C."/>
            <person name="Green B."/>
            <person name="Moulton V."/>
            <person name="Van Oosterhout C."/>
            <person name="Grigoriev I."/>
        </authorList>
    </citation>
    <scope>NUCLEOTIDE SEQUENCE [LARGE SCALE GENOMIC DNA]</scope>
    <source>
        <strain evidence="4 5">CCMP1102</strain>
    </source>
</reference>
<comment type="similarity">
    <text evidence="1">Belongs to the ice-binding protein family.</text>
</comment>
<feature type="signal peptide" evidence="3">
    <location>
        <begin position="1"/>
        <end position="20"/>
    </location>
</feature>
<sequence length="255" mass="25869">MMNLNLFMLSAAAMVNAASGENTLFVDLGTASDFAILAKTGISTVPASKVTGDIAVSPIASAAITGFNLAMDSSGEYSTDSGSAGSQFTGHAKAPNYGHTTATELTTAVLDMETAYTDAAGRDTTATNGIANLNLGGGDLGGKTLTSGVYTFDIDVIISTGNTLTFHGDSDAVFIIQTSKSVKQAIDTNVALTGDAKAENIFWVVAQEVVVQAGSHLEGVLLVKTGVTFITGSSLNGRVLAQTAVTLQSATIDAA</sequence>
<dbReference type="KEGG" id="fcy:FRACYDRAFT_224001"/>
<evidence type="ECO:0000256" key="2">
    <source>
        <dbReference type="ARBA" id="ARBA00022729"/>
    </source>
</evidence>